<sequence length="87" mass="9995">MTRREKASKYHIGDPVAIQRTQFGAGLKLRLKFLGPYKVTKVYQRDRNDGSQTPRPRGGTARESNSIINFPTRKLCIIQIFQNAYPK</sequence>
<reference evidence="2 3" key="1">
    <citation type="submission" date="2021-06" db="EMBL/GenBank/DDBJ databases">
        <title>Caerostris extrusa draft genome.</title>
        <authorList>
            <person name="Kono N."/>
            <person name="Arakawa K."/>
        </authorList>
    </citation>
    <scope>NUCLEOTIDE SEQUENCE [LARGE SCALE GENOMIC DNA]</scope>
</reference>
<dbReference type="AlphaFoldDB" id="A0AAV4R0Z9"/>
<gene>
    <name evidence="2" type="ORF">CEXT_470861</name>
</gene>
<name>A0AAV4R0Z9_CAEEX</name>
<dbReference type="Proteomes" id="UP001054945">
    <property type="component" value="Unassembled WGS sequence"/>
</dbReference>
<keyword evidence="3" id="KW-1185">Reference proteome</keyword>
<feature type="region of interest" description="Disordered" evidence="1">
    <location>
        <begin position="44"/>
        <end position="66"/>
    </location>
</feature>
<protein>
    <submittedName>
        <fullName evidence="2">Uncharacterized protein</fullName>
    </submittedName>
</protein>
<comment type="caution">
    <text evidence="2">The sequence shown here is derived from an EMBL/GenBank/DDBJ whole genome shotgun (WGS) entry which is preliminary data.</text>
</comment>
<organism evidence="2 3">
    <name type="scientific">Caerostris extrusa</name>
    <name type="common">Bark spider</name>
    <name type="synonym">Caerostris bankana</name>
    <dbReference type="NCBI Taxonomy" id="172846"/>
    <lineage>
        <taxon>Eukaryota</taxon>
        <taxon>Metazoa</taxon>
        <taxon>Ecdysozoa</taxon>
        <taxon>Arthropoda</taxon>
        <taxon>Chelicerata</taxon>
        <taxon>Arachnida</taxon>
        <taxon>Araneae</taxon>
        <taxon>Araneomorphae</taxon>
        <taxon>Entelegynae</taxon>
        <taxon>Araneoidea</taxon>
        <taxon>Araneidae</taxon>
        <taxon>Caerostris</taxon>
    </lineage>
</organism>
<evidence type="ECO:0000313" key="2">
    <source>
        <dbReference type="EMBL" id="GIY15405.1"/>
    </source>
</evidence>
<evidence type="ECO:0000256" key="1">
    <source>
        <dbReference type="SAM" id="MobiDB-lite"/>
    </source>
</evidence>
<proteinExistence type="predicted"/>
<evidence type="ECO:0000313" key="3">
    <source>
        <dbReference type="Proteomes" id="UP001054945"/>
    </source>
</evidence>
<dbReference type="EMBL" id="BPLR01007232">
    <property type="protein sequence ID" value="GIY15405.1"/>
    <property type="molecule type" value="Genomic_DNA"/>
</dbReference>
<accession>A0AAV4R0Z9</accession>